<proteinExistence type="predicted"/>
<name>X1IW68_9ZZZZ</name>
<sequence>MTENDLDKIRQRKAEMLLKAQSMPTEIVKIHSAEEFNQVKTDFPDKILIIDF</sequence>
<comment type="caution">
    <text evidence="1">The sequence shown here is derived from an EMBL/GenBank/DDBJ whole genome shotgun (WGS) entry which is preliminary data.</text>
</comment>
<organism evidence="1">
    <name type="scientific">marine sediment metagenome</name>
    <dbReference type="NCBI Taxonomy" id="412755"/>
    <lineage>
        <taxon>unclassified sequences</taxon>
        <taxon>metagenomes</taxon>
        <taxon>ecological metagenomes</taxon>
    </lineage>
</organism>
<accession>X1IW68</accession>
<evidence type="ECO:0000313" key="1">
    <source>
        <dbReference type="EMBL" id="GAH70359.1"/>
    </source>
</evidence>
<reference evidence="1" key="1">
    <citation type="journal article" date="2014" name="Front. Microbiol.">
        <title>High frequency of phylogenetically diverse reductive dehalogenase-homologous genes in deep subseafloor sedimentary metagenomes.</title>
        <authorList>
            <person name="Kawai M."/>
            <person name="Futagami T."/>
            <person name="Toyoda A."/>
            <person name="Takaki Y."/>
            <person name="Nishi S."/>
            <person name="Hori S."/>
            <person name="Arai W."/>
            <person name="Tsubouchi T."/>
            <person name="Morono Y."/>
            <person name="Uchiyama I."/>
            <person name="Ito T."/>
            <person name="Fujiyama A."/>
            <person name="Inagaki F."/>
            <person name="Takami H."/>
        </authorList>
    </citation>
    <scope>NUCLEOTIDE SEQUENCE</scope>
    <source>
        <strain evidence="1">Expedition CK06-06</strain>
    </source>
</reference>
<dbReference type="AlphaFoldDB" id="X1IW68"/>
<protein>
    <submittedName>
        <fullName evidence="1">Uncharacterized protein</fullName>
    </submittedName>
</protein>
<dbReference type="EMBL" id="BARU01029738">
    <property type="protein sequence ID" value="GAH70359.1"/>
    <property type="molecule type" value="Genomic_DNA"/>
</dbReference>
<gene>
    <name evidence="1" type="ORF">S03H2_47260</name>
</gene>